<dbReference type="EMBL" id="SPHZ02000009">
    <property type="protein sequence ID" value="KAF0900325.1"/>
    <property type="molecule type" value="Genomic_DNA"/>
</dbReference>
<dbReference type="Proteomes" id="UP000479710">
    <property type="component" value="Unassembled WGS sequence"/>
</dbReference>
<evidence type="ECO:0000313" key="2">
    <source>
        <dbReference type="Proteomes" id="UP000479710"/>
    </source>
</evidence>
<proteinExistence type="predicted"/>
<organism evidence="1 2">
    <name type="scientific">Oryza meyeriana var. granulata</name>
    <dbReference type="NCBI Taxonomy" id="110450"/>
    <lineage>
        <taxon>Eukaryota</taxon>
        <taxon>Viridiplantae</taxon>
        <taxon>Streptophyta</taxon>
        <taxon>Embryophyta</taxon>
        <taxon>Tracheophyta</taxon>
        <taxon>Spermatophyta</taxon>
        <taxon>Magnoliopsida</taxon>
        <taxon>Liliopsida</taxon>
        <taxon>Poales</taxon>
        <taxon>Poaceae</taxon>
        <taxon>BOP clade</taxon>
        <taxon>Oryzoideae</taxon>
        <taxon>Oryzeae</taxon>
        <taxon>Oryzinae</taxon>
        <taxon>Oryza</taxon>
        <taxon>Oryza meyeriana</taxon>
    </lineage>
</organism>
<reference evidence="1 2" key="1">
    <citation type="submission" date="2019-11" db="EMBL/GenBank/DDBJ databases">
        <title>Whole genome sequence of Oryza granulata.</title>
        <authorList>
            <person name="Li W."/>
        </authorList>
    </citation>
    <scope>NUCLEOTIDE SEQUENCE [LARGE SCALE GENOMIC DNA]</scope>
    <source>
        <strain evidence="2">cv. Menghai</strain>
        <tissue evidence="1">Leaf</tissue>
    </source>
</reference>
<protein>
    <submittedName>
        <fullName evidence="1">Uncharacterized protein</fullName>
    </submittedName>
</protein>
<dbReference type="AlphaFoldDB" id="A0A6G1CI48"/>
<keyword evidence="2" id="KW-1185">Reference proteome</keyword>
<sequence length="125" mass="13663">MGRIHHFLLGYATEAMGRRGCLLCGGAGLDKVATGNHATTSIWQDAVILWAIVAEIQPNHLCRASVLARSPSGGSEVNGSSLSMASGLTACSRYNTRIPWWRQGPTRWQWAVVSRTHVGKGRYWI</sequence>
<name>A0A6G1CI48_9ORYZ</name>
<gene>
    <name evidence="1" type="ORF">E2562_030613</name>
</gene>
<accession>A0A6G1CI48</accession>
<comment type="caution">
    <text evidence="1">The sequence shown here is derived from an EMBL/GenBank/DDBJ whole genome shotgun (WGS) entry which is preliminary data.</text>
</comment>
<evidence type="ECO:0000313" key="1">
    <source>
        <dbReference type="EMBL" id="KAF0900325.1"/>
    </source>
</evidence>